<dbReference type="AlphaFoldDB" id="A0A9N7UGI7"/>
<reference evidence="1" key="1">
    <citation type="submission" date="2020-03" db="EMBL/GenBank/DDBJ databases">
        <authorList>
            <person name="Weist P."/>
        </authorList>
    </citation>
    <scope>NUCLEOTIDE SEQUENCE</scope>
</reference>
<gene>
    <name evidence="1" type="ORF">PLEPLA_LOCUS18357</name>
</gene>
<comment type="caution">
    <text evidence="1">The sequence shown here is derived from an EMBL/GenBank/DDBJ whole genome shotgun (WGS) entry which is preliminary data.</text>
</comment>
<evidence type="ECO:0000313" key="2">
    <source>
        <dbReference type="Proteomes" id="UP001153269"/>
    </source>
</evidence>
<dbReference type="EMBL" id="CADEAL010001225">
    <property type="protein sequence ID" value="CAB1430375.1"/>
    <property type="molecule type" value="Genomic_DNA"/>
</dbReference>
<keyword evidence="2" id="KW-1185">Reference proteome</keyword>
<proteinExistence type="predicted"/>
<evidence type="ECO:0000313" key="1">
    <source>
        <dbReference type="EMBL" id="CAB1430375.1"/>
    </source>
</evidence>
<dbReference type="Proteomes" id="UP001153269">
    <property type="component" value="Unassembled WGS sequence"/>
</dbReference>
<organism evidence="1 2">
    <name type="scientific">Pleuronectes platessa</name>
    <name type="common">European plaice</name>
    <dbReference type="NCBI Taxonomy" id="8262"/>
    <lineage>
        <taxon>Eukaryota</taxon>
        <taxon>Metazoa</taxon>
        <taxon>Chordata</taxon>
        <taxon>Craniata</taxon>
        <taxon>Vertebrata</taxon>
        <taxon>Euteleostomi</taxon>
        <taxon>Actinopterygii</taxon>
        <taxon>Neopterygii</taxon>
        <taxon>Teleostei</taxon>
        <taxon>Neoteleostei</taxon>
        <taxon>Acanthomorphata</taxon>
        <taxon>Carangaria</taxon>
        <taxon>Pleuronectiformes</taxon>
        <taxon>Pleuronectoidei</taxon>
        <taxon>Pleuronectidae</taxon>
        <taxon>Pleuronectes</taxon>
    </lineage>
</organism>
<name>A0A9N7UGI7_PLEPL</name>
<accession>A0A9N7UGI7</accession>
<protein>
    <submittedName>
        <fullName evidence="1">Uncharacterized protein</fullName>
    </submittedName>
</protein>
<sequence>MARYNPPLPPAAFNNAIHMMSAVVSPRPDVNPAADGRSCVVRWTRVYFTTSWIDSETPARGLGLGLHARSTQRDVHDWRNEAEGPGASDHAPSIISVSLTRLTPSPHFPSTPISSLIGLKASTLAVDGPQPPPPRSDWFCHRTYNQPTGVSGGLNGDSIPEITRELHGRIE</sequence>